<keyword evidence="3" id="KW-0812">Transmembrane</keyword>
<evidence type="ECO:0000256" key="2">
    <source>
        <dbReference type="ARBA" id="ARBA00023157"/>
    </source>
</evidence>
<evidence type="ECO:0000256" key="3">
    <source>
        <dbReference type="SAM" id="Phobius"/>
    </source>
</evidence>
<keyword evidence="3" id="KW-0472">Membrane</keyword>
<dbReference type="InterPro" id="IPR000858">
    <property type="entry name" value="S_locus_glycoprot_dom"/>
</dbReference>
<keyword evidence="6" id="KW-1185">Reference proteome</keyword>
<keyword evidence="2" id="KW-1015">Disulfide bond</keyword>
<dbReference type="STRING" id="4072.A0A2G2Z485"/>
<reference evidence="5 6" key="2">
    <citation type="journal article" date="2017" name="Genome Biol.">
        <title>New reference genome sequences of hot pepper reveal the massive evolution of plant disease-resistance genes by retroduplication.</title>
        <authorList>
            <person name="Kim S."/>
            <person name="Park J."/>
            <person name="Yeom S.I."/>
            <person name="Kim Y.M."/>
            <person name="Seo E."/>
            <person name="Kim K.T."/>
            <person name="Kim M.S."/>
            <person name="Lee J.M."/>
            <person name="Cheong K."/>
            <person name="Shin H.S."/>
            <person name="Kim S.B."/>
            <person name="Han K."/>
            <person name="Lee J."/>
            <person name="Park M."/>
            <person name="Lee H.A."/>
            <person name="Lee H.Y."/>
            <person name="Lee Y."/>
            <person name="Oh S."/>
            <person name="Lee J.H."/>
            <person name="Choi E."/>
            <person name="Choi E."/>
            <person name="Lee S.E."/>
            <person name="Jeon J."/>
            <person name="Kim H."/>
            <person name="Choi G."/>
            <person name="Song H."/>
            <person name="Lee J."/>
            <person name="Lee S.C."/>
            <person name="Kwon J.K."/>
            <person name="Lee H.Y."/>
            <person name="Koo N."/>
            <person name="Hong Y."/>
            <person name="Kim R.W."/>
            <person name="Kang W.H."/>
            <person name="Huh J.H."/>
            <person name="Kang B.C."/>
            <person name="Yang T.J."/>
            <person name="Lee Y.H."/>
            <person name="Bennetzen J.L."/>
            <person name="Choi D."/>
        </authorList>
    </citation>
    <scope>NUCLEOTIDE SEQUENCE [LARGE SCALE GENOMIC DNA]</scope>
    <source>
        <strain evidence="6">cv. CM334</strain>
    </source>
</reference>
<dbReference type="Gramene" id="PHT76840">
    <property type="protein sequence ID" value="PHT76840"/>
    <property type="gene ID" value="T459_20362"/>
</dbReference>
<evidence type="ECO:0000259" key="4">
    <source>
        <dbReference type="Pfam" id="PF00954"/>
    </source>
</evidence>
<reference evidence="5 6" key="1">
    <citation type="journal article" date="2014" name="Nat. Genet.">
        <title>Genome sequence of the hot pepper provides insights into the evolution of pungency in Capsicum species.</title>
        <authorList>
            <person name="Kim S."/>
            <person name="Park M."/>
            <person name="Yeom S.I."/>
            <person name="Kim Y.M."/>
            <person name="Lee J.M."/>
            <person name="Lee H.A."/>
            <person name="Seo E."/>
            <person name="Choi J."/>
            <person name="Cheong K."/>
            <person name="Kim K.T."/>
            <person name="Jung K."/>
            <person name="Lee G.W."/>
            <person name="Oh S.K."/>
            <person name="Bae C."/>
            <person name="Kim S.B."/>
            <person name="Lee H.Y."/>
            <person name="Kim S.Y."/>
            <person name="Kim M.S."/>
            <person name="Kang B.C."/>
            <person name="Jo Y.D."/>
            <person name="Yang H.B."/>
            <person name="Jeong H.J."/>
            <person name="Kang W.H."/>
            <person name="Kwon J.K."/>
            <person name="Shin C."/>
            <person name="Lim J.Y."/>
            <person name="Park J.H."/>
            <person name="Huh J.H."/>
            <person name="Kim J.S."/>
            <person name="Kim B.D."/>
            <person name="Cohen O."/>
            <person name="Paran I."/>
            <person name="Suh M.C."/>
            <person name="Lee S.B."/>
            <person name="Kim Y.K."/>
            <person name="Shin Y."/>
            <person name="Noh S.J."/>
            <person name="Park J."/>
            <person name="Seo Y.S."/>
            <person name="Kwon S.Y."/>
            <person name="Kim H.A."/>
            <person name="Park J.M."/>
            <person name="Kim H.J."/>
            <person name="Choi S.B."/>
            <person name="Bosland P.W."/>
            <person name="Reeves G."/>
            <person name="Jo S.H."/>
            <person name="Lee B.W."/>
            <person name="Cho H.T."/>
            <person name="Choi H.S."/>
            <person name="Lee M.S."/>
            <person name="Yu Y."/>
            <person name="Do Choi Y."/>
            <person name="Park B.S."/>
            <person name="van Deynze A."/>
            <person name="Ashrafi H."/>
            <person name="Hill T."/>
            <person name="Kim W.T."/>
            <person name="Pai H.S."/>
            <person name="Ahn H.K."/>
            <person name="Yeam I."/>
            <person name="Giovannoni J.J."/>
            <person name="Rose J.K."/>
            <person name="Sorensen I."/>
            <person name="Lee S.J."/>
            <person name="Kim R.W."/>
            <person name="Choi I.Y."/>
            <person name="Choi B.S."/>
            <person name="Lim J.S."/>
            <person name="Lee Y.H."/>
            <person name="Choi D."/>
        </authorList>
    </citation>
    <scope>NUCLEOTIDE SEQUENCE [LARGE SCALE GENOMIC DNA]</scope>
    <source>
        <strain evidence="6">cv. CM334</strain>
    </source>
</reference>
<dbReference type="Pfam" id="PF00954">
    <property type="entry name" value="S_locus_glycop"/>
    <property type="match status" value="1"/>
</dbReference>
<dbReference type="GO" id="GO:0048544">
    <property type="term" value="P:recognition of pollen"/>
    <property type="evidence" value="ECO:0007669"/>
    <property type="project" value="InterPro"/>
</dbReference>
<feature type="transmembrane region" description="Helical" evidence="3">
    <location>
        <begin position="6"/>
        <end position="25"/>
    </location>
</feature>
<sequence>MVQDMHVVSIVMATVIVTSLPYSLCKLTGLPKLLLPALDSHKLFGLLTGTIRLKLDRPMRGILFCLIPRRQLFGSLLIIQLMLWFRGRSWSRNETNSKCFQNKLDGGRFVCLICYDDGLVAFVESNPLQKYFEASIGGSSPSGVSNYVKYLNGSLTLFTHSADTTELILISIAPASSAQYMKLESNGHLKVYEWTSRGWREVDDLLTGFRGECNYPTACGRYGICTMGQCSCPTSSISSTYFRPIDVRRPNLGYSEVTKLT</sequence>
<keyword evidence="3" id="KW-1133">Transmembrane helix</keyword>
<evidence type="ECO:0000313" key="5">
    <source>
        <dbReference type="EMBL" id="PHT76840.1"/>
    </source>
</evidence>
<keyword evidence="1" id="KW-0732">Signal</keyword>
<accession>A0A2G2Z485</accession>
<dbReference type="EMBL" id="AYRZ02000007">
    <property type="protein sequence ID" value="PHT76840.1"/>
    <property type="molecule type" value="Genomic_DNA"/>
</dbReference>
<dbReference type="Proteomes" id="UP000222542">
    <property type="component" value="Unassembled WGS sequence"/>
</dbReference>
<dbReference type="AlphaFoldDB" id="A0A2G2Z485"/>
<evidence type="ECO:0000313" key="6">
    <source>
        <dbReference type="Proteomes" id="UP000222542"/>
    </source>
</evidence>
<evidence type="ECO:0000256" key="1">
    <source>
        <dbReference type="ARBA" id="ARBA00022729"/>
    </source>
</evidence>
<feature type="domain" description="S-locus glycoprotein" evidence="4">
    <location>
        <begin position="158"/>
        <end position="232"/>
    </location>
</feature>
<gene>
    <name evidence="5" type="ORF">T459_20362</name>
</gene>
<comment type="caution">
    <text evidence="5">The sequence shown here is derived from an EMBL/GenBank/DDBJ whole genome shotgun (WGS) entry which is preliminary data.</text>
</comment>
<protein>
    <recommendedName>
        <fullName evidence="4">S-locus glycoprotein domain-containing protein</fullName>
    </recommendedName>
</protein>
<name>A0A2G2Z485_CAPAN</name>
<proteinExistence type="predicted"/>
<organism evidence="5 6">
    <name type="scientific">Capsicum annuum</name>
    <name type="common">Capsicum pepper</name>
    <dbReference type="NCBI Taxonomy" id="4072"/>
    <lineage>
        <taxon>Eukaryota</taxon>
        <taxon>Viridiplantae</taxon>
        <taxon>Streptophyta</taxon>
        <taxon>Embryophyta</taxon>
        <taxon>Tracheophyta</taxon>
        <taxon>Spermatophyta</taxon>
        <taxon>Magnoliopsida</taxon>
        <taxon>eudicotyledons</taxon>
        <taxon>Gunneridae</taxon>
        <taxon>Pentapetalae</taxon>
        <taxon>asterids</taxon>
        <taxon>lamiids</taxon>
        <taxon>Solanales</taxon>
        <taxon>Solanaceae</taxon>
        <taxon>Solanoideae</taxon>
        <taxon>Capsiceae</taxon>
        <taxon>Capsicum</taxon>
    </lineage>
</organism>